<name>A0A6I8UG84_DROPS</name>
<feature type="chain" id="PRO_5026206625" evidence="1">
    <location>
        <begin position="25"/>
        <end position="199"/>
    </location>
</feature>
<keyword evidence="1" id="KW-0732">Signal</keyword>
<dbReference type="SMART" id="SM00697">
    <property type="entry name" value="DM8"/>
    <property type="match status" value="1"/>
</dbReference>
<reference evidence="3" key="1">
    <citation type="submission" date="2025-08" db="UniProtKB">
        <authorList>
            <consortium name="RefSeq"/>
        </authorList>
    </citation>
    <scope>IDENTIFICATION</scope>
    <source>
        <strain evidence="3">MV-25-SWS-2005</strain>
        <tissue evidence="3">Whole body</tissue>
    </source>
</reference>
<protein>
    <submittedName>
        <fullName evidence="3">Uncharacterized protein</fullName>
    </submittedName>
</protein>
<evidence type="ECO:0000256" key="1">
    <source>
        <dbReference type="SAM" id="SignalP"/>
    </source>
</evidence>
<dbReference type="InParanoid" id="A0A6I8UG84"/>
<dbReference type="Pfam" id="PF06477">
    <property type="entry name" value="DUF1091"/>
    <property type="match status" value="1"/>
</dbReference>
<dbReference type="ExpressionAtlas" id="A0A6I8UG84">
    <property type="expression patterns" value="baseline"/>
</dbReference>
<dbReference type="AlphaFoldDB" id="A0A6I8UG84"/>
<dbReference type="InterPro" id="IPR010512">
    <property type="entry name" value="DUF1091"/>
</dbReference>
<feature type="signal peptide" evidence="1">
    <location>
        <begin position="1"/>
        <end position="24"/>
    </location>
</feature>
<dbReference type="KEGG" id="dpo:4815209"/>
<proteinExistence type="predicted"/>
<evidence type="ECO:0000313" key="3">
    <source>
        <dbReference type="RefSeq" id="XP_001354991.4"/>
    </source>
</evidence>
<organism evidence="2 3">
    <name type="scientific">Drosophila pseudoobscura pseudoobscura</name>
    <name type="common">Fruit fly</name>
    <dbReference type="NCBI Taxonomy" id="46245"/>
    <lineage>
        <taxon>Eukaryota</taxon>
        <taxon>Metazoa</taxon>
        <taxon>Ecdysozoa</taxon>
        <taxon>Arthropoda</taxon>
        <taxon>Hexapoda</taxon>
        <taxon>Insecta</taxon>
        <taxon>Pterygota</taxon>
        <taxon>Neoptera</taxon>
        <taxon>Endopterygota</taxon>
        <taxon>Diptera</taxon>
        <taxon>Brachycera</taxon>
        <taxon>Muscomorpha</taxon>
        <taxon>Ephydroidea</taxon>
        <taxon>Drosophilidae</taxon>
        <taxon>Drosophila</taxon>
        <taxon>Sophophora</taxon>
    </lineage>
</organism>
<sequence>MRRSHCTSWMGILALFGLLPYSKQHCYSMKLVSVRTWDTPNYGLKINMFERNNSMASVTTVRQDVAIPLWHLVLLQQPRKRNGGGSPSRTELPRTLYNSTTKTCDFLKYMRHVSAWNNVAKLMLSKGASNMSLACPLKVGVYMMNRIQVPPDTALLKFMYHPNTLYTLEGTVYGQSPKEGATRRFLCKYEVNATIFKSC</sequence>
<evidence type="ECO:0000313" key="2">
    <source>
        <dbReference type="Proteomes" id="UP000001819"/>
    </source>
</evidence>
<accession>A0A6I8UG84</accession>
<dbReference type="RefSeq" id="XP_001354991.4">
    <property type="nucleotide sequence ID" value="XM_001354955.4"/>
</dbReference>
<gene>
    <name evidence="3" type="primary">LOC4815209</name>
</gene>
<dbReference type="Proteomes" id="UP000001819">
    <property type="component" value="Chromosome X"/>
</dbReference>
<keyword evidence="2" id="KW-1185">Reference proteome</keyword>